<evidence type="ECO:0000256" key="2">
    <source>
        <dbReference type="ARBA" id="ARBA00022553"/>
    </source>
</evidence>
<protein>
    <submittedName>
        <fullName evidence="7">Mycobactin polyketide synthetase MbtD</fullName>
    </submittedName>
</protein>
<dbReference type="SUPFAM" id="SSF51735">
    <property type="entry name" value="NAD(P)-binding Rossmann-fold domains"/>
    <property type="match status" value="2"/>
</dbReference>
<dbReference type="Gene3D" id="3.40.366.10">
    <property type="entry name" value="Malonyl-Coenzyme A Acyl Carrier Protein, domain 2"/>
    <property type="match status" value="1"/>
</dbReference>
<dbReference type="PROSITE" id="PS50075">
    <property type="entry name" value="CARRIER"/>
    <property type="match status" value="1"/>
</dbReference>
<dbReference type="SMART" id="SM00827">
    <property type="entry name" value="PKS_AT"/>
    <property type="match status" value="1"/>
</dbReference>
<evidence type="ECO:0000256" key="5">
    <source>
        <dbReference type="ARBA" id="ARBA00023268"/>
    </source>
</evidence>
<dbReference type="PANTHER" id="PTHR43775">
    <property type="entry name" value="FATTY ACID SYNTHASE"/>
    <property type="match status" value="1"/>
</dbReference>
<evidence type="ECO:0000313" key="7">
    <source>
        <dbReference type="EMBL" id="SEH73963.1"/>
    </source>
</evidence>
<dbReference type="PROSITE" id="PS00012">
    <property type="entry name" value="PHOSPHOPANTETHEINE"/>
    <property type="match status" value="1"/>
</dbReference>
<dbReference type="SUPFAM" id="SSF47336">
    <property type="entry name" value="ACP-like"/>
    <property type="match status" value="1"/>
</dbReference>
<dbReference type="GO" id="GO:0004312">
    <property type="term" value="F:fatty acid synthase activity"/>
    <property type="evidence" value="ECO:0007669"/>
    <property type="project" value="TreeGrafter"/>
</dbReference>
<dbReference type="InterPro" id="IPR016035">
    <property type="entry name" value="Acyl_Trfase/lysoPLipase"/>
</dbReference>
<dbReference type="PANTHER" id="PTHR43775:SF37">
    <property type="entry name" value="SI:DKEY-61P9.11"/>
    <property type="match status" value="1"/>
</dbReference>
<dbReference type="RefSeq" id="WP_083408229.1">
    <property type="nucleotide sequence ID" value="NZ_LT629971.1"/>
</dbReference>
<dbReference type="CDD" id="cd05274">
    <property type="entry name" value="KR_FAS_SDR_x"/>
    <property type="match status" value="1"/>
</dbReference>
<dbReference type="GO" id="GO:0005886">
    <property type="term" value="C:plasma membrane"/>
    <property type="evidence" value="ECO:0007669"/>
    <property type="project" value="TreeGrafter"/>
</dbReference>
<dbReference type="GO" id="GO:0031177">
    <property type="term" value="F:phosphopantetheine binding"/>
    <property type="evidence" value="ECO:0007669"/>
    <property type="project" value="InterPro"/>
</dbReference>
<dbReference type="SUPFAM" id="SSF55048">
    <property type="entry name" value="Probable ACP-binding domain of malonyl-CoA ACP transacylase"/>
    <property type="match status" value="1"/>
</dbReference>
<dbReference type="InterPro" id="IPR009081">
    <property type="entry name" value="PP-bd_ACP"/>
</dbReference>
<dbReference type="InterPro" id="IPR020806">
    <property type="entry name" value="PKS_PP-bd"/>
</dbReference>
<dbReference type="Proteomes" id="UP000182915">
    <property type="component" value="Chromosome I"/>
</dbReference>
<dbReference type="InterPro" id="IPR001227">
    <property type="entry name" value="Ac_transferase_dom_sf"/>
</dbReference>
<dbReference type="GO" id="GO:0005737">
    <property type="term" value="C:cytoplasm"/>
    <property type="evidence" value="ECO:0007669"/>
    <property type="project" value="TreeGrafter"/>
</dbReference>
<dbReference type="GO" id="GO:0006633">
    <property type="term" value="P:fatty acid biosynthetic process"/>
    <property type="evidence" value="ECO:0007669"/>
    <property type="project" value="TreeGrafter"/>
</dbReference>
<dbReference type="InterPro" id="IPR036736">
    <property type="entry name" value="ACP-like_sf"/>
</dbReference>
<evidence type="ECO:0000256" key="3">
    <source>
        <dbReference type="ARBA" id="ARBA00022679"/>
    </source>
</evidence>
<keyword evidence="1" id="KW-0596">Phosphopantetheine</keyword>
<dbReference type="InterPro" id="IPR006162">
    <property type="entry name" value="Ppantetheine_attach_site"/>
</dbReference>
<proteinExistence type="predicted"/>
<dbReference type="STRING" id="370526.SAMN04489835_3506"/>
<dbReference type="SMART" id="SM00823">
    <property type="entry name" value="PKS_PP"/>
    <property type="match status" value="1"/>
</dbReference>
<keyword evidence="5" id="KW-0511">Multifunctional enzyme</keyword>
<dbReference type="Gene3D" id="1.10.1200.10">
    <property type="entry name" value="ACP-like"/>
    <property type="match status" value="1"/>
</dbReference>
<evidence type="ECO:0000313" key="8">
    <source>
        <dbReference type="Proteomes" id="UP000182915"/>
    </source>
</evidence>
<dbReference type="SMART" id="SM00822">
    <property type="entry name" value="PKS_KR"/>
    <property type="match status" value="1"/>
</dbReference>
<dbReference type="OrthoDB" id="9778690at2"/>
<dbReference type="Pfam" id="PF00550">
    <property type="entry name" value="PP-binding"/>
    <property type="match status" value="1"/>
</dbReference>
<dbReference type="EMBL" id="LT629971">
    <property type="protein sequence ID" value="SEH73963.1"/>
    <property type="molecule type" value="Genomic_DNA"/>
</dbReference>
<keyword evidence="4" id="KW-0521">NADP</keyword>
<evidence type="ECO:0000256" key="4">
    <source>
        <dbReference type="ARBA" id="ARBA00022857"/>
    </source>
</evidence>
<dbReference type="InterPro" id="IPR016036">
    <property type="entry name" value="Malonyl_transacylase_ACP-bd"/>
</dbReference>
<dbReference type="SUPFAM" id="SSF52151">
    <property type="entry name" value="FabD/lysophospholipase-like"/>
    <property type="match status" value="1"/>
</dbReference>
<organism evidence="7 8">
    <name type="scientific">Mycolicibacterium rutilum</name>
    <name type="common">Mycobacterium rutilum</name>
    <dbReference type="NCBI Taxonomy" id="370526"/>
    <lineage>
        <taxon>Bacteria</taxon>
        <taxon>Bacillati</taxon>
        <taxon>Actinomycetota</taxon>
        <taxon>Actinomycetes</taxon>
        <taxon>Mycobacteriales</taxon>
        <taxon>Mycobacteriaceae</taxon>
        <taxon>Mycolicibacterium</taxon>
    </lineage>
</organism>
<feature type="domain" description="Carrier" evidence="6">
    <location>
        <begin position="886"/>
        <end position="963"/>
    </location>
</feature>
<keyword evidence="3" id="KW-0808">Transferase</keyword>
<dbReference type="InterPro" id="IPR050091">
    <property type="entry name" value="PKS_NRPS_Biosynth_Enz"/>
</dbReference>
<dbReference type="GO" id="GO:0071770">
    <property type="term" value="P:DIM/DIP cell wall layer assembly"/>
    <property type="evidence" value="ECO:0007669"/>
    <property type="project" value="TreeGrafter"/>
</dbReference>
<dbReference type="NCBIfam" id="NF037940">
    <property type="entry name" value="PKS_MbtD"/>
    <property type="match status" value="1"/>
</dbReference>
<dbReference type="AlphaFoldDB" id="A0A1H6KMB2"/>
<dbReference type="Pfam" id="PF00698">
    <property type="entry name" value="Acyl_transf_1"/>
    <property type="match status" value="1"/>
</dbReference>
<name>A0A1H6KMB2_MYCRU</name>
<dbReference type="InterPro" id="IPR013968">
    <property type="entry name" value="PKS_KR"/>
</dbReference>
<dbReference type="Gene3D" id="3.30.70.3290">
    <property type="match status" value="1"/>
</dbReference>
<keyword evidence="2" id="KW-0597">Phosphoprotein</keyword>
<reference evidence="8" key="1">
    <citation type="submission" date="2016-10" db="EMBL/GenBank/DDBJ databases">
        <authorList>
            <person name="Varghese N."/>
            <person name="Submissions S."/>
        </authorList>
    </citation>
    <scope>NUCLEOTIDE SEQUENCE [LARGE SCALE GENOMIC DNA]</scope>
    <source>
        <strain evidence="8">DSM 45405</strain>
    </source>
</reference>
<dbReference type="Gene3D" id="3.40.50.720">
    <property type="entry name" value="NAD(P)-binding Rossmann-like Domain"/>
    <property type="match status" value="1"/>
</dbReference>
<evidence type="ECO:0000256" key="1">
    <source>
        <dbReference type="ARBA" id="ARBA00022450"/>
    </source>
</evidence>
<dbReference type="InterPro" id="IPR036291">
    <property type="entry name" value="NAD(P)-bd_dom_sf"/>
</dbReference>
<keyword evidence="8" id="KW-1185">Reference proteome</keyword>
<sequence>MTPGTGLPDGRVPVLLSAHAAELLAQDAAAILRYLDRKPDVGAVAATLLRTRRPRRHRAVIRAADTAELADALRALASGQGHPLIARSSASAAPRTAFVFPGQGNQWPAMGADAYRTSAVYRAEVDRCAEAFVAAGQPSPLPYLLAAEGDWSQVEIQAAQFSHAAGLANLWRSCGLVPDATVGHSLGEVAAAYVAGGITLADAAAVVVARATAVDRLSGGYGMASLGISLPETEQLIATIPGWLEMSAVNAGTSVVVSGERAAIDTLVAAATDRGQFARRLDVDYPGHTSALESLREDLAAMLPDARFADAPIRFIGSTTGDMVPAGTAFGDYWYENLRRTVRFDRAIATARGLGVDAFVEMSAHPSLLFALGDLLGDDESTVVGSGHRDVPSLEALSQNIAAVAVADPGYRWADLVDVAAHPHLRGFPNAPMRDVRLWAEPRRLAPIQPLTVAHETWSATTASADRTERRVAVVDVAGPSGPLSDRLRAALTRRDHIKLVDAADADLVVAVAPTIDEPDVERATAALAGLLDDGLLDYVDTAGTACRAVCLVTAGGERVRAGEPSALPAQSALAAMHRSIGFEHPELAFRHLDLPSWEPDDASADAAVDALLASEPEIAVRLNGSQAELLNREVTESVEPAPPFPAVDDVVITGGNGAVGLHFARYLAAHGARRIVLLSRGGVDDATLAGLAAPGVEVVAARCDVSSAADVAEAARRFGKNGASLLIHAAGAATFADRPALTGAALTDTAAAKIAGLARMTEQWPLRPDARILVCSSVSGVWGGRSHAAYSAANRLLDAMAAQLRAGGTHCVAARYGLWRGSGIAGAGEVTRIERSGLLAMDPERAVEASLCEYRDDPLLYSADRDRLQLFRDSAATTENHEPATISGDTAAQVRAEIAAVLGQDAASVDMATSLLDLGVDSLLALDLRKRLQRVTGHKVALGTLLGGITGDELIADLDTKRSEKVDTRD</sequence>
<dbReference type="Pfam" id="PF08659">
    <property type="entry name" value="KR"/>
    <property type="match status" value="1"/>
</dbReference>
<dbReference type="InterPro" id="IPR014043">
    <property type="entry name" value="Acyl_transferase_dom"/>
</dbReference>
<dbReference type="InterPro" id="IPR057326">
    <property type="entry name" value="KR_dom"/>
</dbReference>
<accession>A0A1H6KMB2</accession>
<gene>
    <name evidence="7" type="ORF">SAMN04489835_3506</name>
</gene>
<evidence type="ECO:0000259" key="6">
    <source>
        <dbReference type="PROSITE" id="PS50075"/>
    </source>
</evidence>